<dbReference type="RefSeq" id="WP_230869045.1">
    <property type="nucleotide sequence ID" value="NZ_CP046640.1"/>
</dbReference>
<keyword evidence="3" id="KW-0804">Transcription</keyword>
<dbReference type="KEGG" id="ifn:GM661_05180"/>
<keyword evidence="2" id="KW-0238">DNA-binding</keyword>
<dbReference type="SUPFAM" id="SSF46955">
    <property type="entry name" value="Putative DNA-binding domain"/>
    <property type="match status" value="2"/>
</dbReference>
<reference evidence="5" key="1">
    <citation type="submission" date="2019-12" db="EMBL/GenBank/DDBJ databases">
        <authorList>
            <person name="zhang j."/>
            <person name="sun C.M."/>
        </authorList>
    </citation>
    <scope>NUCLEOTIDE SEQUENCE</scope>
    <source>
        <strain evidence="5">NS-1</strain>
    </source>
</reference>
<gene>
    <name evidence="5" type="ORF">GM661_05180</name>
</gene>
<feature type="domain" description="HTH merR-type" evidence="4">
    <location>
        <begin position="1"/>
        <end position="71"/>
    </location>
</feature>
<dbReference type="CDD" id="cd00592">
    <property type="entry name" value="HTH_MerR-like"/>
    <property type="match status" value="1"/>
</dbReference>
<dbReference type="Pfam" id="PF13411">
    <property type="entry name" value="MerR_1"/>
    <property type="match status" value="2"/>
</dbReference>
<dbReference type="SMART" id="SM00422">
    <property type="entry name" value="HTH_MERR"/>
    <property type="match status" value="2"/>
</dbReference>
<evidence type="ECO:0000259" key="4">
    <source>
        <dbReference type="SMART" id="SM00422"/>
    </source>
</evidence>
<feature type="domain" description="HTH merR-type" evidence="4">
    <location>
        <begin position="120"/>
        <end position="189"/>
    </location>
</feature>
<accession>A0A8A7K6S4</accession>
<dbReference type="GO" id="GO:0003700">
    <property type="term" value="F:DNA-binding transcription factor activity"/>
    <property type="evidence" value="ECO:0007669"/>
    <property type="project" value="InterPro"/>
</dbReference>
<dbReference type="PANTHER" id="PTHR30204:SF94">
    <property type="entry name" value="HEAVY METAL-DEPENDENT TRANSCRIPTIONAL REGULATOR HI_0293-RELATED"/>
    <property type="match status" value="1"/>
</dbReference>
<dbReference type="InterPro" id="IPR009061">
    <property type="entry name" value="DNA-bd_dom_put_sf"/>
</dbReference>
<evidence type="ECO:0000313" key="6">
    <source>
        <dbReference type="Proteomes" id="UP000665020"/>
    </source>
</evidence>
<protein>
    <submittedName>
        <fullName evidence="5">MerR family transcriptional regulator</fullName>
    </submittedName>
</protein>
<organism evidence="5 6">
    <name type="scientific">Iocasia fonsfrigidae</name>
    <dbReference type="NCBI Taxonomy" id="2682810"/>
    <lineage>
        <taxon>Bacteria</taxon>
        <taxon>Bacillati</taxon>
        <taxon>Bacillota</taxon>
        <taxon>Clostridia</taxon>
        <taxon>Halanaerobiales</taxon>
        <taxon>Halanaerobiaceae</taxon>
        <taxon>Iocasia</taxon>
    </lineage>
</organism>
<evidence type="ECO:0000256" key="1">
    <source>
        <dbReference type="ARBA" id="ARBA00023015"/>
    </source>
</evidence>
<proteinExistence type="predicted"/>
<name>A0A8A7K6S4_9FIRM</name>
<evidence type="ECO:0000256" key="3">
    <source>
        <dbReference type="ARBA" id="ARBA00023163"/>
    </source>
</evidence>
<dbReference type="PANTHER" id="PTHR30204">
    <property type="entry name" value="REDOX-CYCLING DRUG-SENSING TRANSCRIPTIONAL ACTIVATOR SOXR"/>
    <property type="match status" value="1"/>
</dbReference>
<dbReference type="AlphaFoldDB" id="A0A8A7K6S4"/>
<sequence>MTKEIADLTGVHPNTVRLYEEWGYISEVKRAGNNYRQFTERHLDEMKLARIALPGPYPIDGYIVNELVRKYASSDFKVALRLASEYLHKVEIEIEEALEAIGVLDRWFENSLGSKDKILYKTRKATANKLKITIDMLRTWERNGLFTVRRSESGRLIFSEWDIEKIKVIRLLRNCGYSIASLLNVFQNQKDDIKPSELLNLPVDNNDFYYVTDRYMHFLNEHKERAERLISLIKNK</sequence>
<keyword evidence="1" id="KW-0805">Transcription regulation</keyword>
<dbReference type="Proteomes" id="UP000665020">
    <property type="component" value="Chromosome"/>
</dbReference>
<dbReference type="Gene3D" id="1.10.1660.10">
    <property type="match status" value="2"/>
</dbReference>
<keyword evidence="6" id="KW-1185">Reference proteome</keyword>
<dbReference type="EMBL" id="CP046640">
    <property type="protein sequence ID" value="QTL97416.1"/>
    <property type="molecule type" value="Genomic_DNA"/>
</dbReference>
<dbReference type="InterPro" id="IPR047057">
    <property type="entry name" value="MerR_fam"/>
</dbReference>
<dbReference type="InterPro" id="IPR000551">
    <property type="entry name" value="MerR-type_HTH_dom"/>
</dbReference>
<evidence type="ECO:0000256" key="2">
    <source>
        <dbReference type="ARBA" id="ARBA00023125"/>
    </source>
</evidence>
<evidence type="ECO:0000313" key="5">
    <source>
        <dbReference type="EMBL" id="QTL97416.1"/>
    </source>
</evidence>
<dbReference type="GO" id="GO:0003677">
    <property type="term" value="F:DNA binding"/>
    <property type="evidence" value="ECO:0007669"/>
    <property type="project" value="UniProtKB-KW"/>
</dbReference>